<feature type="compositionally biased region" description="Basic and acidic residues" evidence="1">
    <location>
        <begin position="197"/>
        <end position="209"/>
    </location>
</feature>
<dbReference type="SUPFAM" id="SSF110849">
    <property type="entry name" value="ParB/Sulfiredoxin"/>
    <property type="match status" value="1"/>
</dbReference>
<accession>A0A2P2C7S0</accession>
<dbReference type="EMBL" id="CZKA01000043">
    <property type="protein sequence ID" value="CUR58028.1"/>
    <property type="molecule type" value="Genomic_DNA"/>
</dbReference>
<proteinExistence type="predicted"/>
<dbReference type="Gene3D" id="3.90.1530.10">
    <property type="entry name" value="Conserved hypothetical protein from pyrococcus furiosus pfu- 392566-001, ParB domain"/>
    <property type="match status" value="1"/>
</dbReference>
<evidence type="ECO:0008006" key="3">
    <source>
        <dbReference type="Google" id="ProtNLM"/>
    </source>
</evidence>
<feature type="region of interest" description="Disordered" evidence="1">
    <location>
        <begin position="169"/>
        <end position="209"/>
    </location>
</feature>
<evidence type="ECO:0000256" key="1">
    <source>
        <dbReference type="SAM" id="MobiDB-lite"/>
    </source>
</evidence>
<name>A0A2P2C7S0_9ZZZZ</name>
<reference evidence="2" key="1">
    <citation type="submission" date="2015-08" db="EMBL/GenBank/DDBJ databases">
        <authorList>
            <person name="Babu N.S."/>
            <person name="Beckwith C.J."/>
            <person name="Beseler K.G."/>
            <person name="Brison A."/>
            <person name="Carone J.V."/>
            <person name="Caskin T.P."/>
            <person name="Diamond M."/>
            <person name="Durham M.E."/>
            <person name="Foxe J.M."/>
            <person name="Go M."/>
            <person name="Henderson B.A."/>
            <person name="Jones I.B."/>
            <person name="McGettigan J.A."/>
            <person name="Micheletti S.J."/>
            <person name="Nasrallah M.E."/>
            <person name="Ortiz D."/>
            <person name="Piller C.R."/>
            <person name="Privatt S.R."/>
            <person name="Schneider S.L."/>
            <person name="Sharp S."/>
            <person name="Smith T.C."/>
            <person name="Stanton J.D."/>
            <person name="Ullery H.E."/>
            <person name="Wilson R.J."/>
            <person name="Serrano M.G."/>
            <person name="Buck G."/>
            <person name="Lee V."/>
            <person name="Wang Y."/>
            <person name="Carvalho R."/>
            <person name="Voegtly L."/>
            <person name="Shi R."/>
            <person name="Duckworth R."/>
            <person name="Johnson A."/>
            <person name="Loviza R."/>
            <person name="Walstead R."/>
            <person name="Shah Z."/>
            <person name="Kiflezghi M."/>
            <person name="Wade K."/>
            <person name="Ball S.L."/>
            <person name="Bradley K.W."/>
            <person name="Asai D.J."/>
            <person name="Bowman C.A."/>
            <person name="Russell D.A."/>
            <person name="Pope W.H."/>
            <person name="Jacobs-Sera D."/>
            <person name="Hendrix R.W."/>
            <person name="Hatfull G.F."/>
        </authorList>
    </citation>
    <scope>NUCLEOTIDE SEQUENCE</scope>
</reference>
<protein>
    <recommendedName>
        <fullName evidence="3">ParB/Sulfiredoxin domain-containing protein</fullName>
    </recommendedName>
</protein>
<evidence type="ECO:0000313" key="2">
    <source>
        <dbReference type="EMBL" id="CUR58028.1"/>
    </source>
</evidence>
<sequence>MAWPTRFVAVPTGQLKQDDQIAPSSKATHEQLRAYMAQLPVVYDKLGAGAGAEAFRQMRTSADPQTRAVGDAYHHLFSPAGVDHRLEAEYVDGKGLVVTRGRHRVEAAREIGLPYVPVHVRAADDRTLDAATRNFEGQLQPAAPDVVHAQRQLDGEHRDARMATVVRTGALRTVGARPNDRTSQVIDATGARSPSRPSRDRADPRRGDR</sequence>
<gene>
    <name evidence="2" type="ORF">NOCA2480064</name>
</gene>
<dbReference type="AlphaFoldDB" id="A0A2P2C7S0"/>
<organism evidence="2">
    <name type="scientific">metagenome</name>
    <dbReference type="NCBI Taxonomy" id="256318"/>
    <lineage>
        <taxon>unclassified sequences</taxon>
        <taxon>metagenomes</taxon>
    </lineage>
</organism>
<dbReference type="InterPro" id="IPR036086">
    <property type="entry name" value="ParB/Sulfiredoxin_sf"/>
</dbReference>